<dbReference type="AlphaFoldDB" id="A0A1F7XWT4"/>
<reference evidence="1 2" key="1">
    <citation type="journal article" date="2016" name="Nat. Commun.">
        <title>Thousands of microbial genomes shed light on interconnected biogeochemical processes in an aquifer system.</title>
        <authorList>
            <person name="Anantharaman K."/>
            <person name="Brown C.T."/>
            <person name="Hug L.A."/>
            <person name="Sharon I."/>
            <person name="Castelle C.J."/>
            <person name="Probst A.J."/>
            <person name="Thomas B.C."/>
            <person name="Singh A."/>
            <person name="Wilkins M.J."/>
            <person name="Karaoz U."/>
            <person name="Brodie E.L."/>
            <person name="Williams K.H."/>
            <person name="Hubbard S.S."/>
            <person name="Banfield J.F."/>
        </authorList>
    </citation>
    <scope>NUCLEOTIDE SEQUENCE [LARGE SCALE GENOMIC DNA]</scope>
</reference>
<organism evidence="1 2">
    <name type="scientific">Candidatus Woesebacteria bacterium RIFCSPHIGHO2_01_FULL_38_26b</name>
    <dbReference type="NCBI Taxonomy" id="1802491"/>
    <lineage>
        <taxon>Bacteria</taxon>
        <taxon>Candidatus Woeseibacteriota</taxon>
    </lineage>
</organism>
<gene>
    <name evidence="1" type="ORF">A2771_02880</name>
</gene>
<dbReference type="Proteomes" id="UP000176741">
    <property type="component" value="Unassembled WGS sequence"/>
</dbReference>
<proteinExistence type="predicted"/>
<dbReference type="EMBL" id="MGGD01000069">
    <property type="protein sequence ID" value="OGM19410.1"/>
    <property type="molecule type" value="Genomic_DNA"/>
</dbReference>
<accession>A0A1F7XWT4</accession>
<comment type="caution">
    <text evidence="1">The sequence shown here is derived from an EMBL/GenBank/DDBJ whole genome shotgun (WGS) entry which is preliminary data.</text>
</comment>
<evidence type="ECO:0008006" key="3">
    <source>
        <dbReference type="Google" id="ProtNLM"/>
    </source>
</evidence>
<protein>
    <recommendedName>
        <fullName evidence="3">Mannosyl-glycoprotein endo-beta-N-acetylglucosamidase-like domain-containing protein</fullName>
    </recommendedName>
</protein>
<name>A0A1F7XWT4_9BACT</name>
<evidence type="ECO:0000313" key="1">
    <source>
        <dbReference type="EMBL" id="OGM19410.1"/>
    </source>
</evidence>
<evidence type="ECO:0000313" key="2">
    <source>
        <dbReference type="Proteomes" id="UP000176741"/>
    </source>
</evidence>
<sequence>MIYVVIFFTLTPLTLITSVFSLFTLSSYKLETKEPDYVSFAYAANSGVQVYASLPSDTPSISASLVVEDARSDILREFLSDFDSPLYPFSDFIVKTSDKYGIDYRLLTAIAMKESGLCKIIPEDSHNCWGWGIHSKGTLKFSSFEEGIETVSLGLKENYLNLGLNSPSEIMSKYIPHSPGGIWAEDVSAYMDKLR</sequence>